<name>A0A6P1XZV2_9SPIR</name>
<dbReference type="Proteomes" id="UP000464374">
    <property type="component" value="Chromosome"/>
</dbReference>
<evidence type="ECO:0000313" key="2">
    <source>
        <dbReference type="Proteomes" id="UP000464374"/>
    </source>
</evidence>
<dbReference type="AlphaFoldDB" id="A0A6P1XZV2"/>
<organism evidence="1 2">
    <name type="scientific">Treponema vincentii</name>
    <dbReference type="NCBI Taxonomy" id="69710"/>
    <lineage>
        <taxon>Bacteria</taxon>
        <taxon>Pseudomonadati</taxon>
        <taxon>Spirochaetota</taxon>
        <taxon>Spirochaetia</taxon>
        <taxon>Spirochaetales</taxon>
        <taxon>Treponemataceae</taxon>
        <taxon>Treponema</taxon>
    </lineage>
</organism>
<protein>
    <submittedName>
        <fullName evidence="1">Uncharacterized protein</fullName>
    </submittedName>
</protein>
<dbReference type="KEGG" id="trz:GWP43_00745"/>
<reference evidence="1 2" key="1">
    <citation type="submission" date="2020-01" db="EMBL/GenBank/DDBJ databases">
        <title>Complete genome sequence of a human oral phylogroup 1 Treponema sp. strain ATCC 700766, originally isolated from periodontitis dental plaque.</title>
        <authorList>
            <person name="Chan Y."/>
            <person name="Huo Y.-B."/>
            <person name="Yu X.-L."/>
            <person name="Zeng H."/>
            <person name="Leung W.-K."/>
            <person name="Watt R.M."/>
        </authorList>
    </citation>
    <scope>NUCLEOTIDE SEQUENCE [LARGE SCALE GENOMIC DNA]</scope>
    <source>
        <strain evidence="1 2">OMZ 804</strain>
    </source>
</reference>
<gene>
    <name evidence="1" type="ORF">GWP43_00745</name>
</gene>
<evidence type="ECO:0000313" key="1">
    <source>
        <dbReference type="EMBL" id="QHX42222.1"/>
    </source>
</evidence>
<sequence>MIITVILFSRNINGCGKYFAGFDEREFNKLGWWLINFILDKHPGLSQWVKPALQATTAAAEQATLNDYCEIRDMIPQSDFIKQNVIESKPYSYQVQTGTTRHLGWERVTNRWEWKYWALRWQYSPVYSTYIGYKHTSKLPENIPIGYIAGTKNNVLSIAGSTEKGIRTVLNVTGGFFAAAEGIHIVKCVGIVGLFTGSPRYAAACVKAREYCWNFDSRVNNLLGSSEHDGLVAKESQYIPKSVHGKIVGDQTRGYETFNYNHAEIFNYNGTGMPPKEVQEEITSMIEQGKGIR</sequence>
<dbReference type="EMBL" id="CP048020">
    <property type="protein sequence ID" value="QHX42222.1"/>
    <property type="molecule type" value="Genomic_DNA"/>
</dbReference>
<dbReference type="RefSeq" id="WP_162662035.1">
    <property type="nucleotide sequence ID" value="NZ_CP048020.1"/>
</dbReference>
<accession>A0A6P1XZV2</accession>
<proteinExistence type="predicted"/>